<comment type="caution">
    <text evidence="8">The sequence shown here is derived from an EMBL/GenBank/DDBJ whole genome shotgun (WGS) entry which is preliminary data.</text>
</comment>
<dbReference type="GO" id="GO:0030170">
    <property type="term" value="F:pyridoxal phosphate binding"/>
    <property type="evidence" value="ECO:0007669"/>
    <property type="project" value="InterPro"/>
</dbReference>
<dbReference type="PRINTS" id="PR00753">
    <property type="entry name" value="ACCSYNTHASE"/>
</dbReference>
<dbReference type="PANTHER" id="PTHR46383:SF4">
    <property type="entry name" value="AMINOTRANSFERASE"/>
    <property type="match status" value="1"/>
</dbReference>
<evidence type="ECO:0000256" key="5">
    <source>
        <dbReference type="ARBA" id="ARBA00022898"/>
    </source>
</evidence>
<evidence type="ECO:0000259" key="7">
    <source>
        <dbReference type="Pfam" id="PF00155"/>
    </source>
</evidence>
<dbReference type="FunFam" id="3.40.640.10:FF:000033">
    <property type="entry name" value="Aspartate aminotransferase"/>
    <property type="match status" value="1"/>
</dbReference>
<dbReference type="NCBIfam" id="NF005817">
    <property type="entry name" value="PRK07683.1"/>
    <property type="match status" value="1"/>
</dbReference>
<dbReference type="OrthoDB" id="9802328at2"/>
<dbReference type="Gene3D" id="3.90.1150.10">
    <property type="entry name" value="Aspartate Aminotransferase, domain 1"/>
    <property type="match status" value="1"/>
</dbReference>
<dbReference type="CDD" id="cd00609">
    <property type="entry name" value="AAT_like"/>
    <property type="match status" value="1"/>
</dbReference>
<protein>
    <recommendedName>
        <fullName evidence="6">Aminotransferase</fullName>
        <ecNumber evidence="6">2.6.1.-</ecNumber>
    </recommendedName>
</protein>
<dbReference type="EC" id="2.6.1.-" evidence="6"/>
<evidence type="ECO:0000256" key="3">
    <source>
        <dbReference type="ARBA" id="ARBA00022576"/>
    </source>
</evidence>
<organism evidence="8 9">
    <name type="scientific">Gracilibacillus dipsosauri</name>
    <dbReference type="NCBI Taxonomy" id="178340"/>
    <lineage>
        <taxon>Bacteria</taxon>
        <taxon>Bacillati</taxon>
        <taxon>Bacillota</taxon>
        <taxon>Bacilli</taxon>
        <taxon>Bacillales</taxon>
        <taxon>Bacillaceae</taxon>
        <taxon>Gracilibacillus</taxon>
    </lineage>
</organism>
<dbReference type="InterPro" id="IPR004838">
    <property type="entry name" value="NHTrfase_class1_PyrdxlP-BS"/>
</dbReference>
<dbReference type="EMBL" id="QGTD01000008">
    <property type="protein sequence ID" value="PWU69020.1"/>
    <property type="molecule type" value="Genomic_DNA"/>
</dbReference>
<dbReference type="Proteomes" id="UP000245624">
    <property type="component" value="Unassembled WGS sequence"/>
</dbReference>
<dbReference type="SUPFAM" id="SSF53383">
    <property type="entry name" value="PLP-dependent transferases"/>
    <property type="match status" value="1"/>
</dbReference>
<dbReference type="RefSeq" id="WP_109984533.1">
    <property type="nucleotide sequence ID" value="NZ_JAJUIE010000026.1"/>
</dbReference>
<evidence type="ECO:0000313" key="9">
    <source>
        <dbReference type="Proteomes" id="UP000245624"/>
    </source>
</evidence>
<proteinExistence type="inferred from homology"/>
<dbReference type="Pfam" id="PF00155">
    <property type="entry name" value="Aminotran_1_2"/>
    <property type="match status" value="1"/>
</dbReference>
<gene>
    <name evidence="8" type="ORF">DLJ74_11460</name>
</gene>
<dbReference type="InterPro" id="IPR015424">
    <property type="entry name" value="PyrdxlP-dep_Trfase"/>
</dbReference>
<dbReference type="GO" id="GO:0006520">
    <property type="term" value="P:amino acid metabolic process"/>
    <property type="evidence" value="ECO:0007669"/>
    <property type="project" value="InterPro"/>
</dbReference>
<dbReference type="InterPro" id="IPR015421">
    <property type="entry name" value="PyrdxlP-dep_Trfase_major"/>
</dbReference>
<sequence>MEHRINNEVKSIEISGIRKFFNLVNDYDNMVSLTIGQPDFPTPEHIKKMTIEAIHRNHTTYTHNAGILSLRTAISNYVKERYQLDYHPEEEILVTVGASEAIAATLKTILDQGDEVILPGPVYPGYEPLITLNGAKAVYVDTRQSKFKLTAELIEPMITSRTKAILIPYPSNPTGVTLSEEELKAIASLLDDKDIFLIADEIYSELIYEKDHFSIGRCRKIKDKTIIINGVSKSHSMTGFRIGYILGPAWLIQHILKVHQYYVSCATSVSQYAALEALTNGKNDAEVMRDAYRERRDFVYKRLVEMGISTYLPDGGFYYFIPLSSSSKSSLEIALELVEKERLALVPGSAFSKYGEGYLRLSYAYDLDTLKKGLNRLEQFLIDF</sequence>
<accession>A0A317L1X8</accession>
<dbReference type="PROSITE" id="PS00105">
    <property type="entry name" value="AA_TRANSFER_CLASS_1"/>
    <property type="match status" value="1"/>
</dbReference>
<keyword evidence="4 6" id="KW-0808">Transferase</keyword>
<evidence type="ECO:0000256" key="1">
    <source>
        <dbReference type="ARBA" id="ARBA00001933"/>
    </source>
</evidence>
<dbReference type="InterPro" id="IPR015422">
    <property type="entry name" value="PyrdxlP-dep_Trfase_small"/>
</dbReference>
<dbReference type="AlphaFoldDB" id="A0A317L1X8"/>
<evidence type="ECO:0000256" key="4">
    <source>
        <dbReference type="ARBA" id="ARBA00022679"/>
    </source>
</evidence>
<keyword evidence="9" id="KW-1185">Reference proteome</keyword>
<feature type="domain" description="Aminotransferase class I/classII large" evidence="7">
    <location>
        <begin position="29"/>
        <end position="377"/>
    </location>
</feature>
<evidence type="ECO:0000256" key="6">
    <source>
        <dbReference type="RuleBase" id="RU000481"/>
    </source>
</evidence>
<dbReference type="InterPro" id="IPR050596">
    <property type="entry name" value="AspAT/PAT-like"/>
</dbReference>
<name>A0A317L1X8_9BACI</name>
<dbReference type="InterPro" id="IPR004839">
    <property type="entry name" value="Aminotransferase_I/II_large"/>
</dbReference>
<dbReference type="PANTHER" id="PTHR46383">
    <property type="entry name" value="ASPARTATE AMINOTRANSFERASE"/>
    <property type="match status" value="1"/>
</dbReference>
<evidence type="ECO:0000313" key="8">
    <source>
        <dbReference type="EMBL" id="PWU69020.1"/>
    </source>
</evidence>
<keyword evidence="5" id="KW-0663">Pyridoxal phosphate</keyword>
<evidence type="ECO:0000256" key="2">
    <source>
        <dbReference type="ARBA" id="ARBA00007441"/>
    </source>
</evidence>
<dbReference type="Gene3D" id="3.40.640.10">
    <property type="entry name" value="Type I PLP-dependent aspartate aminotransferase-like (Major domain)"/>
    <property type="match status" value="1"/>
</dbReference>
<reference evidence="8 9" key="1">
    <citation type="submission" date="2018-05" db="EMBL/GenBank/DDBJ databases">
        <title>Genomic analysis of Gracilibacillus dipsosauri DD1 reveals novel features of a salt-tolerant amylase.</title>
        <authorList>
            <person name="Deutch C.E."/>
            <person name="Yang S."/>
        </authorList>
    </citation>
    <scope>NUCLEOTIDE SEQUENCE [LARGE SCALE GENOMIC DNA]</scope>
    <source>
        <strain evidence="8 9">DD1</strain>
    </source>
</reference>
<comment type="similarity">
    <text evidence="2 6">Belongs to the class-I pyridoxal-phosphate-dependent aminotransferase family.</text>
</comment>
<dbReference type="GO" id="GO:0008483">
    <property type="term" value="F:transaminase activity"/>
    <property type="evidence" value="ECO:0007669"/>
    <property type="project" value="UniProtKB-KW"/>
</dbReference>
<keyword evidence="3 6" id="KW-0032">Aminotransferase</keyword>
<comment type="cofactor">
    <cofactor evidence="1 6">
        <name>pyridoxal 5'-phosphate</name>
        <dbReference type="ChEBI" id="CHEBI:597326"/>
    </cofactor>
</comment>